<dbReference type="NCBIfam" id="TIGR00233">
    <property type="entry name" value="trpS"/>
    <property type="match status" value="1"/>
</dbReference>
<dbReference type="AlphaFoldDB" id="B0EBI3"/>
<dbReference type="FunFam" id="1.10.240.10:FF:000007">
    <property type="entry name" value="Tryptophan--tRNA ligase"/>
    <property type="match status" value="1"/>
</dbReference>
<dbReference type="InterPro" id="IPR001412">
    <property type="entry name" value="aa-tRNA-synth_I_CS"/>
</dbReference>
<dbReference type="EMBL" id="DS548604">
    <property type="protein sequence ID" value="EDR28090.1"/>
    <property type="molecule type" value="Genomic_DNA"/>
</dbReference>
<dbReference type="KEGG" id="edi:EDI_025510"/>
<dbReference type="OMA" id="AHRMKNP"/>
<evidence type="ECO:0000256" key="6">
    <source>
        <dbReference type="ARBA" id="ARBA00022840"/>
    </source>
</evidence>
<evidence type="ECO:0000256" key="5">
    <source>
        <dbReference type="ARBA" id="ARBA00022741"/>
    </source>
</evidence>
<dbReference type="Gene3D" id="3.40.50.620">
    <property type="entry name" value="HUPs"/>
    <property type="match status" value="1"/>
</dbReference>
<dbReference type="GO" id="GO:0005524">
    <property type="term" value="F:ATP binding"/>
    <property type="evidence" value="ECO:0007669"/>
    <property type="project" value="UniProtKB-KW"/>
</dbReference>
<dbReference type="VEuPathDB" id="AmoebaDB:EDI_025510"/>
<keyword evidence="13" id="KW-1185">Reference proteome</keyword>
<gene>
    <name evidence="12" type="ORF">EDI_025510</name>
</gene>
<evidence type="ECO:0000256" key="9">
    <source>
        <dbReference type="ARBA" id="ARBA00030268"/>
    </source>
</evidence>
<evidence type="ECO:0000256" key="2">
    <source>
        <dbReference type="ARBA" id="ARBA00013161"/>
    </source>
</evidence>
<dbReference type="OrthoDB" id="10261385at2759"/>
<evidence type="ECO:0000256" key="11">
    <source>
        <dbReference type="RuleBase" id="RU363036"/>
    </source>
</evidence>
<dbReference type="PRINTS" id="PR01039">
    <property type="entry name" value="TRNASYNTHTRP"/>
</dbReference>
<organism evidence="13">
    <name type="scientific">Entamoeba dispar (strain ATCC PRA-260 / SAW760)</name>
    <dbReference type="NCBI Taxonomy" id="370354"/>
    <lineage>
        <taxon>Eukaryota</taxon>
        <taxon>Amoebozoa</taxon>
        <taxon>Evosea</taxon>
        <taxon>Archamoebae</taxon>
        <taxon>Mastigamoebida</taxon>
        <taxon>Entamoebidae</taxon>
        <taxon>Entamoeba</taxon>
    </lineage>
</organism>
<keyword evidence="8 11" id="KW-0030">Aminoacyl-tRNA synthetase</keyword>
<dbReference type="GeneID" id="5880645"/>
<dbReference type="SUPFAM" id="SSF52374">
    <property type="entry name" value="Nucleotidylyl transferase"/>
    <property type="match status" value="1"/>
</dbReference>
<name>B0EBI3_ENTDS</name>
<dbReference type="InterPro" id="IPR014729">
    <property type="entry name" value="Rossmann-like_a/b/a_fold"/>
</dbReference>
<keyword evidence="4 11" id="KW-0436">Ligase</keyword>
<keyword evidence="7 11" id="KW-0648">Protein biosynthesis</keyword>
<evidence type="ECO:0000256" key="8">
    <source>
        <dbReference type="ARBA" id="ARBA00023146"/>
    </source>
</evidence>
<dbReference type="PANTHER" id="PTHR10055">
    <property type="entry name" value="TRYPTOPHANYL-TRNA SYNTHETASE"/>
    <property type="match status" value="1"/>
</dbReference>
<dbReference type="EC" id="6.1.1.2" evidence="2"/>
<comment type="similarity">
    <text evidence="1 11">Belongs to the class-I aminoacyl-tRNA synthetase family.</text>
</comment>
<keyword evidence="3" id="KW-0963">Cytoplasm</keyword>
<dbReference type="InterPro" id="IPR002305">
    <property type="entry name" value="aa-tRNA-synth_Ic"/>
</dbReference>
<evidence type="ECO:0000256" key="7">
    <source>
        <dbReference type="ARBA" id="ARBA00022917"/>
    </source>
</evidence>
<accession>B0EBI3</accession>
<reference evidence="13" key="1">
    <citation type="submission" date="2007-12" db="EMBL/GenBank/DDBJ databases">
        <title>Annotation of Entamoeba dispar SAW760.</title>
        <authorList>
            <person name="Lorenzi H."/>
            <person name="Inman J."/>
            <person name="Schobel S."/>
            <person name="Amedeo P."/>
            <person name="Caler E."/>
        </authorList>
    </citation>
    <scope>NUCLEOTIDE SEQUENCE [LARGE SCALE GENOMIC DNA]</scope>
    <source>
        <strain evidence="13">ATCC PRA-260 / SAW760</strain>
    </source>
</reference>
<dbReference type="Proteomes" id="UP000008076">
    <property type="component" value="Unassembled WGS sequence"/>
</dbReference>
<keyword evidence="6 11" id="KW-0067">ATP-binding</keyword>
<evidence type="ECO:0000256" key="3">
    <source>
        <dbReference type="ARBA" id="ARBA00022490"/>
    </source>
</evidence>
<dbReference type="GO" id="GO:0005737">
    <property type="term" value="C:cytoplasm"/>
    <property type="evidence" value="ECO:0007669"/>
    <property type="project" value="TreeGrafter"/>
</dbReference>
<keyword evidence="5 11" id="KW-0547">Nucleotide-binding</keyword>
<dbReference type="Gene3D" id="1.10.240.10">
    <property type="entry name" value="Tyrosyl-Transfer RNA Synthetase"/>
    <property type="match status" value="1"/>
</dbReference>
<evidence type="ECO:0000256" key="4">
    <source>
        <dbReference type="ARBA" id="ARBA00022598"/>
    </source>
</evidence>
<dbReference type="Pfam" id="PF00579">
    <property type="entry name" value="tRNA-synt_1b"/>
    <property type="match status" value="1"/>
</dbReference>
<sequence>MTETVEKQIVTPYNVSGLVDYNKLVKDFNAELLTQEQIARIGAITHKEPHMWLRRGLFFCHRDINPILDDVEKGNKIYLYTGRGPSSDALHLGHLIPFIFTKYLQDAFDCQLVVQLTDDEKYLWKPVTIAETEKYAIENIKDIIAAGLNPKKTFIFTDYTYMERMYPVVTKIQSRVTFNQVKGIFGFQPHDNLGKISFPAIQAAPAFPESFPHLFGKQKIRCLIPCAIDQDPYFRMTRDHAESLGAYKPSLIMSKFFPALQGSMGKMSASNPNSAIYLIDTPQQIADKINNHAYCSVQDIEEFKKNGTKVADDVPYQYLRFFLNDDQQLEKIKNDYENAQMMPQDVKNILIHQLQELVMNHQIERQKVTDEVIKHFMEIRKPEVQKEEF</sequence>
<dbReference type="GO" id="GO:0004830">
    <property type="term" value="F:tryptophan-tRNA ligase activity"/>
    <property type="evidence" value="ECO:0007669"/>
    <property type="project" value="UniProtKB-EC"/>
</dbReference>
<proteinExistence type="inferred from homology"/>
<evidence type="ECO:0000256" key="1">
    <source>
        <dbReference type="ARBA" id="ARBA00005594"/>
    </source>
</evidence>
<dbReference type="PANTHER" id="PTHR10055:SF1">
    <property type="entry name" value="TRYPTOPHAN--TRNA LIGASE, CYTOPLASMIC"/>
    <property type="match status" value="1"/>
</dbReference>
<evidence type="ECO:0000256" key="10">
    <source>
        <dbReference type="ARBA" id="ARBA00049929"/>
    </source>
</evidence>
<dbReference type="RefSeq" id="XP_001735678.1">
    <property type="nucleotide sequence ID" value="XM_001735626.1"/>
</dbReference>
<dbReference type="InterPro" id="IPR002306">
    <property type="entry name" value="Trp-tRNA-ligase"/>
</dbReference>
<comment type="catalytic activity">
    <reaction evidence="10">
        <text>tRNA(Trp) + L-tryptophan + ATP = L-tryptophyl-tRNA(Trp) + AMP + diphosphate + H(+)</text>
        <dbReference type="Rhea" id="RHEA:24080"/>
        <dbReference type="Rhea" id="RHEA-COMP:9671"/>
        <dbReference type="Rhea" id="RHEA-COMP:9705"/>
        <dbReference type="ChEBI" id="CHEBI:15378"/>
        <dbReference type="ChEBI" id="CHEBI:30616"/>
        <dbReference type="ChEBI" id="CHEBI:33019"/>
        <dbReference type="ChEBI" id="CHEBI:57912"/>
        <dbReference type="ChEBI" id="CHEBI:78442"/>
        <dbReference type="ChEBI" id="CHEBI:78535"/>
        <dbReference type="ChEBI" id="CHEBI:456215"/>
        <dbReference type="EC" id="6.1.1.2"/>
    </reaction>
</comment>
<protein>
    <recommendedName>
        <fullName evidence="2">tryptophan--tRNA ligase</fullName>
        <ecNumber evidence="2">6.1.1.2</ecNumber>
    </recommendedName>
    <alternativeName>
        <fullName evidence="9">Tryptophanyl-tRNA synthetase</fullName>
    </alternativeName>
</protein>
<dbReference type="FunFam" id="3.40.50.620:FF:000138">
    <property type="entry name" value="Tryptophan--tRNA ligase"/>
    <property type="match status" value="1"/>
</dbReference>
<evidence type="ECO:0000313" key="12">
    <source>
        <dbReference type="EMBL" id="EDR28090.1"/>
    </source>
</evidence>
<evidence type="ECO:0000313" key="13">
    <source>
        <dbReference type="Proteomes" id="UP000008076"/>
    </source>
</evidence>
<dbReference type="PROSITE" id="PS00178">
    <property type="entry name" value="AA_TRNA_LIGASE_I"/>
    <property type="match status" value="1"/>
</dbReference>
<dbReference type="eggNOG" id="KOG2145">
    <property type="taxonomic scope" value="Eukaryota"/>
</dbReference>
<dbReference type="GO" id="GO:0006436">
    <property type="term" value="P:tryptophanyl-tRNA aminoacylation"/>
    <property type="evidence" value="ECO:0007669"/>
    <property type="project" value="InterPro"/>
</dbReference>
<dbReference type="CDD" id="cd00806">
    <property type="entry name" value="TrpRS_core"/>
    <property type="match status" value="1"/>
</dbReference>